<dbReference type="RefSeq" id="WP_150811587.1">
    <property type="nucleotide sequence ID" value="NZ_CABPSR010000051.1"/>
</dbReference>
<evidence type="ECO:0000313" key="6">
    <source>
        <dbReference type="Proteomes" id="UP000335538"/>
    </source>
</evidence>
<evidence type="ECO:0000256" key="4">
    <source>
        <dbReference type="ARBA" id="ARBA00022785"/>
    </source>
</evidence>
<dbReference type="InterPro" id="IPR042118">
    <property type="entry name" value="QueA_dom1"/>
</dbReference>
<dbReference type="InterPro" id="IPR042119">
    <property type="entry name" value="QueA_dom2"/>
</dbReference>
<gene>
    <name evidence="5" type="ORF">PSP31121_05588</name>
</gene>
<dbReference type="SUPFAM" id="SSF111337">
    <property type="entry name" value="QueA-like"/>
    <property type="match status" value="1"/>
</dbReference>
<evidence type="ECO:0000256" key="1">
    <source>
        <dbReference type="ARBA" id="ARBA00022490"/>
    </source>
</evidence>
<proteinExistence type="predicted"/>
<keyword evidence="4" id="KW-0671">Queuosine biosynthesis</keyword>
<keyword evidence="2 5" id="KW-0808">Transferase</keyword>
<evidence type="ECO:0000256" key="3">
    <source>
        <dbReference type="ARBA" id="ARBA00022691"/>
    </source>
</evidence>
<accession>A0A5E5BJR9</accession>
<dbReference type="InterPro" id="IPR036100">
    <property type="entry name" value="QueA_sf"/>
</dbReference>
<dbReference type="EMBL" id="CABPSR010000051">
    <property type="protein sequence ID" value="VVE85954.1"/>
    <property type="molecule type" value="Genomic_DNA"/>
</dbReference>
<dbReference type="PANTHER" id="PTHR30307:SF0">
    <property type="entry name" value="S-ADENOSYLMETHIONINE:TRNA RIBOSYLTRANSFERASE-ISOMERASE"/>
    <property type="match status" value="1"/>
</dbReference>
<sequence length="357" mass="39699">MKTKLFDFDVTSRLMPDTPLPLRGKSRDDGRLVVLDRAADHIAHTHFPAILDYLHAGDLLVFNDSYVMPNALIFRAGQQQFPIIVHGSEPGGVYVIHVQSASCLPPGGLLTWVLNPALSAQLLSQQADGLWRARVSSAELLLGALEQYGSRQEETDNDGICTAPELWQRTPEHFRSVRAKTPGSLDIPSAGLHFSLDLLDRIRRKGVEIADITLHVGVSETFAVRHISADQVENHKVKAEYYNVGPEAAAQIGRAWREKRRIIAVGTTVMRTLESLEFDPRHGAVRAQSGWTDLYIYPGFNFRFVGALLTNLHQPRSSHIVLTSAFAGTDLTLRSYNEILNIGSYEFDMYGDSMLIV</sequence>
<dbReference type="GO" id="GO:0051075">
    <property type="term" value="F:S-adenosylmethionine:tRNA ribosyltransferase-isomerase activity"/>
    <property type="evidence" value="ECO:0007669"/>
    <property type="project" value="TreeGrafter"/>
</dbReference>
<evidence type="ECO:0000313" key="5">
    <source>
        <dbReference type="EMBL" id="VVE85954.1"/>
    </source>
</evidence>
<keyword evidence="1" id="KW-0963">Cytoplasm</keyword>
<keyword evidence="3" id="KW-0949">S-adenosyl-L-methionine</keyword>
<protein>
    <submittedName>
        <fullName evidence="5">S-adenosylmethionine tRNA ribosyltransferase</fullName>
    </submittedName>
</protein>
<dbReference type="Pfam" id="PF02547">
    <property type="entry name" value="Queuosine_synth"/>
    <property type="match status" value="1"/>
</dbReference>
<dbReference type="GO" id="GO:0008616">
    <property type="term" value="P:tRNA queuosine(34) biosynthetic process"/>
    <property type="evidence" value="ECO:0007669"/>
    <property type="project" value="UniProtKB-KW"/>
</dbReference>
<dbReference type="Gene3D" id="2.40.10.240">
    <property type="entry name" value="QueA-like"/>
    <property type="match status" value="1"/>
</dbReference>
<reference evidence="5 6" key="1">
    <citation type="submission" date="2019-08" db="EMBL/GenBank/DDBJ databases">
        <authorList>
            <person name="Peeters C."/>
        </authorList>
    </citation>
    <scope>NUCLEOTIDE SEQUENCE [LARGE SCALE GENOMIC DNA]</scope>
    <source>
        <strain evidence="5 6">LMG 31121</strain>
    </source>
</reference>
<name>A0A5E5BJR9_9BURK</name>
<dbReference type="Proteomes" id="UP000335538">
    <property type="component" value="Unassembled WGS sequence"/>
</dbReference>
<organism evidence="5 6">
    <name type="scientific">Pandoraea sputorum</name>
    <dbReference type="NCBI Taxonomy" id="93222"/>
    <lineage>
        <taxon>Bacteria</taxon>
        <taxon>Pseudomonadati</taxon>
        <taxon>Pseudomonadota</taxon>
        <taxon>Betaproteobacteria</taxon>
        <taxon>Burkholderiales</taxon>
        <taxon>Burkholderiaceae</taxon>
        <taxon>Pandoraea</taxon>
    </lineage>
</organism>
<dbReference type="AlphaFoldDB" id="A0A5E5BJR9"/>
<dbReference type="PANTHER" id="PTHR30307">
    <property type="entry name" value="S-ADENOSYLMETHIONINE:TRNA RIBOSYLTRANSFERASE-ISOMERASE"/>
    <property type="match status" value="1"/>
</dbReference>
<dbReference type="InterPro" id="IPR003699">
    <property type="entry name" value="QueA"/>
</dbReference>
<dbReference type="Gene3D" id="3.40.1780.10">
    <property type="entry name" value="QueA-like"/>
    <property type="match status" value="1"/>
</dbReference>
<evidence type="ECO:0000256" key="2">
    <source>
        <dbReference type="ARBA" id="ARBA00022679"/>
    </source>
</evidence>